<feature type="region of interest" description="Disordered" evidence="3">
    <location>
        <begin position="82"/>
        <end position="119"/>
    </location>
</feature>
<dbReference type="GO" id="GO:0016491">
    <property type="term" value="F:oxidoreductase activity"/>
    <property type="evidence" value="ECO:0007669"/>
    <property type="project" value="UniProtKB-KW"/>
</dbReference>
<dbReference type="Gene3D" id="3.40.50.720">
    <property type="entry name" value="NAD(P)-binding Rossmann-like Domain"/>
    <property type="match status" value="1"/>
</dbReference>
<organism evidence="5 6">
    <name type="scientific">Schizophyllum amplum</name>
    <dbReference type="NCBI Taxonomy" id="97359"/>
    <lineage>
        <taxon>Eukaryota</taxon>
        <taxon>Fungi</taxon>
        <taxon>Dikarya</taxon>
        <taxon>Basidiomycota</taxon>
        <taxon>Agaricomycotina</taxon>
        <taxon>Agaricomycetes</taxon>
        <taxon>Agaricomycetidae</taxon>
        <taxon>Agaricales</taxon>
        <taxon>Schizophyllaceae</taxon>
        <taxon>Schizophyllum</taxon>
    </lineage>
</organism>
<comment type="caution">
    <text evidence="5">The sequence shown here is derived from an EMBL/GenBank/DDBJ whole genome shotgun (WGS) entry which is preliminary data.</text>
</comment>
<dbReference type="Proteomes" id="UP000320762">
    <property type="component" value="Unassembled WGS sequence"/>
</dbReference>
<dbReference type="STRING" id="97359.A0A550D062"/>
<sequence length="533" mass="56560">MVLTVLGAAYDALVPKQYVYHICGGLLALYVIRILAQGRMTSRDRDLHARVILMTGAFTPLGLTLMESLAARGAHIIALTPEPIATSSPNTTPTNPPASDPPSNTPATSSENDPAIPPPHLSRTALLIDAIRSASNNPNIYAEHCDIESPAHIRTFCTRFLTGNDTRLDSIIFAHEGPHIGKVIGARKSSEVADEKHRSARSLATFLLTTLLLPALLVAPSERDIRILHVVNPFYAAGAGVAKKRDKGRGLKLACNFPGVLNVESDGKSAVAGLLPREGARALRTIVYTRHLQRILDALPSAQVPKTDAEAAGGAAAASVPVVSQKDQRSNITAVTVSPGISRLTTVAPMLGVGDSDRWSLRAFIIYILLNPFLRLFVKGPTAAAQSALHALFVPTAFKVVGGGVEKDKEEPGGAGKPIRTRQEVLKPGALYAECAVVPLAVDVPEEWLEDDKKDEEKSKSADKGKGKGTDKGKSTATEETLTLSDDGEYGGERAGRAVWEAFEAALKVWEASEEKKPEGEKKPTGGAAASSA</sequence>
<evidence type="ECO:0000256" key="1">
    <source>
        <dbReference type="ARBA" id="ARBA00006484"/>
    </source>
</evidence>
<evidence type="ECO:0000313" key="5">
    <source>
        <dbReference type="EMBL" id="TRM70434.1"/>
    </source>
</evidence>
<evidence type="ECO:0000256" key="3">
    <source>
        <dbReference type="SAM" id="MobiDB-lite"/>
    </source>
</evidence>
<feature type="region of interest" description="Disordered" evidence="3">
    <location>
        <begin position="449"/>
        <end position="492"/>
    </location>
</feature>
<feature type="compositionally biased region" description="Basic and acidic residues" evidence="3">
    <location>
        <begin position="511"/>
        <end position="524"/>
    </location>
</feature>
<name>A0A550D062_9AGAR</name>
<reference evidence="5 6" key="1">
    <citation type="journal article" date="2019" name="New Phytol.">
        <title>Comparative genomics reveals unique wood-decay strategies and fruiting body development in the Schizophyllaceae.</title>
        <authorList>
            <person name="Almasi E."/>
            <person name="Sahu N."/>
            <person name="Krizsan K."/>
            <person name="Balint B."/>
            <person name="Kovacs G.M."/>
            <person name="Kiss B."/>
            <person name="Cseklye J."/>
            <person name="Drula E."/>
            <person name="Henrissat B."/>
            <person name="Nagy I."/>
            <person name="Chovatia M."/>
            <person name="Adam C."/>
            <person name="LaButti K."/>
            <person name="Lipzen A."/>
            <person name="Riley R."/>
            <person name="Grigoriev I.V."/>
            <person name="Nagy L.G."/>
        </authorList>
    </citation>
    <scope>NUCLEOTIDE SEQUENCE [LARGE SCALE GENOMIC DNA]</scope>
    <source>
        <strain evidence="5 6">NL-1724</strain>
    </source>
</reference>
<feature type="compositionally biased region" description="Basic and acidic residues" evidence="3">
    <location>
        <begin position="451"/>
        <end position="474"/>
    </location>
</feature>
<dbReference type="PANTHER" id="PTHR24320">
    <property type="entry name" value="RETINOL DEHYDROGENASE"/>
    <property type="match status" value="1"/>
</dbReference>
<dbReference type="AlphaFoldDB" id="A0A550D062"/>
<keyword evidence="4" id="KW-0472">Membrane</keyword>
<accession>A0A550D062</accession>
<evidence type="ECO:0000313" key="6">
    <source>
        <dbReference type="Proteomes" id="UP000320762"/>
    </source>
</evidence>
<dbReference type="EMBL" id="VDMD01000001">
    <property type="protein sequence ID" value="TRM70434.1"/>
    <property type="molecule type" value="Genomic_DNA"/>
</dbReference>
<protein>
    <recommendedName>
        <fullName evidence="7">Ketoreductase (KR) domain-containing protein</fullName>
    </recommendedName>
</protein>
<dbReference type="InterPro" id="IPR036291">
    <property type="entry name" value="NAD(P)-bd_dom_sf"/>
</dbReference>
<dbReference type="SUPFAM" id="SSF51735">
    <property type="entry name" value="NAD(P)-binding Rossmann-fold domains"/>
    <property type="match status" value="1"/>
</dbReference>
<feature type="compositionally biased region" description="Pro residues" evidence="3">
    <location>
        <begin position="94"/>
        <end position="104"/>
    </location>
</feature>
<evidence type="ECO:0000256" key="4">
    <source>
        <dbReference type="SAM" id="Phobius"/>
    </source>
</evidence>
<keyword evidence="4" id="KW-1133">Transmembrane helix</keyword>
<proteinExistence type="inferred from homology"/>
<comment type="similarity">
    <text evidence="1">Belongs to the short-chain dehydrogenases/reductases (SDR) family.</text>
</comment>
<evidence type="ECO:0008006" key="7">
    <source>
        <dbReference type="Google" id="ProtNLM"/>
    </source>
</evidence>
<gene>
    <name evidence="5" type="ORF">BD626DRAFT_544786</name>
</gene>
<keyword evidence="2" id="KW-0560">Oxidoreductase</keyword>
<evidence type="ECO:0000256" key="2">
    <source>
        <dbReference type="ARBA" id="ARBA00023002"/>
    </source>
</evidence>
<keyword evidence="4" id="KW-0812">Transmembrane</keyword>
<dbReference type="PANTHER" id="PTHR24320:SF152">
    <property type="entry name" value="SHORT-CHAIN DEHYDROGENASE_REDUCTASE FAMILY PROTEIN"/>
    <property type="match status" value="1"/>
</dbReference>
<keyword evidence="6" id="KW-1185">Reference proteome</keyword>
<feature type="transmembrane region" description="Helical" evidence="4">
    <location>
        <begin position="18"/>
        <end position="36"/>
    </location>
</feature>
<dbReference type="OrthoDB" id="191979at2759"/>
<feature type="region of interest" description="Disordered" evidence="3">
    <location>
        <begin position="511"/>
        <end position="533"/>
    </location>
</feature>